<dbReference type="Pfam" id="PF00578">
    <property type="entry name" value="AhpC-TSA"/>
    <property type="match status" value="1"/>
</dbReference>
<dbReference type="GO" id="GO:0016491">
    <property type="term" value="F:oxidoreductase activity"/>
    <property type="evidence" value="ECO:0007669"/>
    <property type="project" value="InterPro"/>
</dbReference>
<evidence type="ECO:0000256" key="2">
    <source>
        <dbReference type="SAM" id="Phobius"/>
    </source>
</evidence>
<dbReference type="AlphaFoldDB" id="A0A285D798"/>
<organism evidence="4 5">
    <name type="scientific">Bacillus oleivorans</name>
    <dbReference type="NCBI Taxonomy" id="1448271"/>
    <lineage>
        <taxon>Bacteria</taxon>
        <taxon>Bacillati</taxon>
        <taxon>Bacillota</taxon>
        <taxon>Bacilli</taxon>
        <taxon>Bacillales</taxon>
        <taxon>Bacillaceae</taxon>
        <taxon>Bacillus</taxon>
    </lineage>
</organism>
<keyword evidence="1" id="KW-1015">Disulfide bond</keyword>
<feature type="transmembrane region" description="Helical" evidence="2">
    <location>
        <begin position="6"/>
        <end position="23"/>
    </location>
</feature>
<proteinExistence type="predicted"/>
<keyword evidence="2" id="KW-0472">Membrane</keyword>
<dbReference type="PANTHER" id="PTHR42852">
    <property type="entry name" value="THIOL:DISULFIDE INTERCHANGE PROTEIN DSBE"/>
    <property type="match status" value="1"/>
</dbReference>
<dbReference type="Proteomes" id="UP000219546">
    <property type="component" value="Unassembled WGS sequence"/>
</dbReference>
<dbReference type="PANTHER" id="PTHR42852:SF13">
    <property type="entry name" value="PROTEIN DIPZ"/>
    <property type="match status" value="1"/>
</dbReference>
<keyword evidence="5" id="KW-1185">Reference proteome</keyword>
<name>A0A285D798_9BACI</name>
<dbReference type="PROSITE" id="PS00194">
    <property type="entry name" value="THIOREDOXIN_1"/>
    <property type="match status" value="1"/>
</dbReference>
<dbReference type="EMBL" id="OAOP01000011">
    <property type="protein sequence ID" value="SNX75138.1"/>
    <property type="molecule type" value="Genomic_DNA"/>
</dbReference>
<evidence type="ECO:0000259" key="3">
    <source>
        <dbReference type="PROSITE" id="PS51352"/>
    </source>
</evidence>
<dbReference type="RefSeq" id="WP_097160297.1">
    <property type="nucleotide sequence ID" value="NZ_JBEPMQ010000014.1"/>
</dbReference>
<accession>A0A285D798</accession>
<dbReference type="SUPFAM" id="SSF52833">
    <property type="entry name" value="Thioredoxin-like"/>
    <property type="match status" value="1"/>
</dbReference>
<evidence type="ECO:0000256" key="1">
    <source>
        <dbReference type="ARBA" id="ARBA00023157"/>
    </source>
</evidence>
<dbReference type="InterPro" id="IPR050553">
    <property type="entry name" value="Thioredoxin_ResA/DsbE_sf"/>
</dbReference>
<dbReference type="InterPro" id="IPR013766">
    <property type="entry name" value="Thioredoxin_domain"/>
</dbReference>
<evidence type="ECO:0000313" key="5">
    <source>
        <dbReference type="Proteomes" id="UP000219546"/>
    </source>
</evidence>
<keyword evidence="2" id="KW-1133">Transmembrane helix</keyword>
<dbReference type="InterPro" id="IPR017937">
    <property type="entry name" value="Thioredoxin_CS"/>
</dbReference>
<dbReference type="Gene3D" id="3.40.30.10">
    <property type="entry name" value="Glutaredoxin"/>
    <property type="match status" value="1"/>
</dbReference>
<keyword evidence="2" id="KW-0812">Transmembrane</keyword>
<dbReference type="InterPro" id="IPR036249">
    <property type="entry name" value="Thioredoxin-like_sf"/>
</dbReference>
<dbReference type="InterPro" id="IPR000866">
    <property type="entry name" value="AhpC/TSA"/>
</dbReference>
<reference evidence="4 5" key="1">
    <citation type="submission" date="2017-08" db="EMBL/GenBank/DDBJ databases">
        <authorList>
            <person name="de Groot N.N."/>
        </authorList>
    </citation>
    <scope>NUCLEOTIDE SEQUENCE [LARGE SCALE GENOMIC DNA]</scope>
    <source>
        <strain evidence="4 5">JC228</strain>
    </source>
</reference>
<dbReference type="CDD" id="cd02966">
    <property type="entry name" value="TlpA_like_family"/>
    <property type="match status" value="1"/>
</dbReference>
<protein>
    <submittedName>
        <fullName evidence="4">Peroxiredoxin</fullName>
    </submittedName>
</protein>
<sequence>MFTKYIPVIIIGLLVIYVVIDFTSDNNTTEETSGGSILNNGPDIADDKSLDINEVTKKTPESPIIEYATDFELASLDGNQIKLSDLKGKIVILNFWATWCPPCKAEMPHLQNFYEDHKNNDIEILAVNLTNLDDGEEVVKSFVTDYGLTFPVLLDTEGDVGMTYETFTIPTSYILDQEGRIFQKVVGPMDEQMLNDIINAIPK</sequence>
<dbReference type="PROSITE" id="PS51352">
    <property type="entry name" value="THIOREDOXIN_2"/>
    <property type="match status" value="1"/>
</dbReference>
<gene>
    <name evidence="4" type="ORF">SAMN05877753_11126</name>
</gene>
<dbReference type="OrthoDB" id="25753at2"/>
<dbReference type="GO" id="GO:0016209">
    <property type="term" value="F:antioxidant activity"/>
    <property type="evidence" value="ECO:0007669"/>
    <property type="project" value="InterPro"/>
</dbReference>
<feature type="domain" description="Thioredoxin" evidence="3">
    <location>
        <begin position="62"/>
        <end position="203"/>
    </location>
</feature>
<evidence type="ECO:0000313" key="4">
    <source>
        <dbReference type="EMBL" id="SNX75138.1"/>
    </source>
</evidence>